<dbReference type="InterPro" id="IPR009829">
    <property type="entry name" value="SKA1"/>
</dbReference>
<name>A0A087YGM8_POEFO</name>
<dbReference type="GO" id="GO:0000940">
    <property type="term" value="C:outer kinetochore"/>
    <property type="evidence" value="ECO:0007669"/>
    <property type="project" value="TreeGrafter"/>
</dbReference>
<proteinExistence type="inferred from homology"/>
<dbReference type="GO" id="GO:0072686">
    <property type="term" value="C:mitotic spindle"/>
    <property type="evidence" value="ECO:0007669"/>
    <property type="project" value="TreeGrafter"/>
</dbReference>
<dbReference type="FunFam" id="1.10.10.1890:FF:000002">
    <property type="entry name" value="Spindle and kinetochore-associated protein 1"/>
    <property type="match status" value="1"/>
</dbReference>
<dbReference type="GO" id="GO:0008017">
    <property type="term" value="F:microtubule binding"/>
    <property type="evidence" value="ECO:0007669"/>
    <property type="project" value="InterPro"/>
</dbReference>
<evidence type="ECO:0000313" key="7">
    <source>
        <dbReference type="Proteomes" id="UP000028760"/>
    </source>
</evidence>
<dbReference type="STRING" id="48698.ENSPFOP00000017181"/>
<evidence type="ECO:0000256" key="5">
    <source>
        <dbReference type="SAM" id="Coils"/>
    </source>
</evidence>
<dbReference type="GeneTree" id="ENSGT00940000166216"/>
<dbReference type="eggNOG" id="KOG4832">
    <property type="taxonomic scope" value="Eukaryota"/>
</dbReference>
<dbReference type="Gene3D" id="1.10.10.1890">
    <property type="entry name" value="Ska1 microtubule binding domain-like"/>
    <property type="match status" value="1"/>
</dbReference>
<dbReference type="PANTHER" id="PTHR28573:SF1">
    <property type="entry name" value="SPINDLE AND KINETOCHORE-ASSOCIATED PROTEIN 1"/>
    <property type="match status" value="1"/>
</dbReference>
<dbReference type="OMA" id="VEEDMHE"/>
<organism evidence="6 7">
    <name type="scientific">Poecilia formosa</name>
    <name type="common">Amazon molly</name>
    <name type="synonym">Limia formosa</name>
    <dbReference type="NCBI Taxonomy" id="48698"/>
    <lineage>
        <taxon>Eukaryota</taxon>
        <taxon>Metazoa</taxon>
        <taxon>Chordata</taxon>
        <taxon>Craniata</taxon>
        <taxon>Vertebrata</taxon>
        <taxon>Euteleostomi</taxon>
        <taxon>Actinopterygii</taxon>
        <taxon>Neopterygii</taxon>
        <taxon>Teleostei</taxon>
        <taxon>Neoteleostei</taxon>
        <taxon>Acanthomorphata</taxon>
        <taxon>Ovalentaria</taxon>
        <taxon>Atherinomorphae</taxon>
        <taxon>Cyprinodontiformes</taxon>
        <taxon>Poeciliidae</taxon>
        <taxon>Poeciliinae</taxon>
        <taxon>Poecilia</taxon>
    </lineage>
</organism>
<dbReference type="InterPro" id="IPR042031">
    <property type="entry name" value="SKA1_MBD_sf"/>
</dbReference>
<dbReference type="EMBL" id="AYCK01024107">
    <property type="status" value="NOT_ANNOTATED_CDS"/>
    <property type="molecule type" value="Genomic_DNA"/>
</dbReference>
<dbReference type="Pfam" id="PF07160">
    <property type="entry name" value="SKA1"/>
    <property type="match status" value="1"/>
</dbReference>
<dbReference type="GO" id="GO:0000278">
    <property type="term" value="P:mitotic cell cycle"/>
    <property type="evidence" value="ECO:0007669"/>
    <property type="project" value="TreeGrafter"/>
</dbReference>
<dbReference type="PANTHER" id="PTHR28573">
    <property type="entry name" value="SPINDLE AND KINETOCHORE-ASSOCIATED PROTEIN 1"/>
    <property type="match status" value="1"/>
</dbReference>
<reference evidence="6" key="3">
    <citation type="submission" date="2025-09" db="UniProtKB">
        <authorList>
            <consortium name="Ensembl"/>
        </authorList>
    </citation>
    <scope>IDENTIFICATION</scope>
</reference>
<reference evidence="6" key="2">
    <citation type="submission" date="2025-08" db="UniProtKB">
        <authorList>
            <consortium name="Ensembl"/>
        </authorList>
    </citation>
    <scope>IDENTIFICATION</scope>
</reference>
<dbReference type="Proteomes" id="UP000028760">
    <property type="component" value="Unassembled WGS sequence"/>
</dbReference>
<comment type="similarity">
    <text evidence="1">Belongs to the SKA1 family.</text>
</comment>
<dbReference type="GO" id="GO:0007059">
    <property type="term" value="P:chromosome segregation"/>
    <property type="evidence" value="ECO:0007669"/>
    <property type="project" value="InterPro"/>
</dbReference>
<evidence type="ECO:0000256" key="2">
    <source>
        <dbReference type="ARBA" id="ARBA00023054"/>
    </source>
</evidence>
<dbReference type="Gene3D" id="6.10.250.1370">
    <property type="match status" value="1"/>
</dbReference>
<dbReference type="GO" id="GO:0051301">
    <property type="term" value="P:cell division"/>
    <property type="evidence" value="ECO:0007669"/>
    <property type="project" value="InterPro"/>
</dbReference>
<evidence type="ECO:0000313" key="6">
    <source>
        <dbReference type="Ensembl" id="ENSPFOP00000017181.2"/>
    </source>
</evidence>
<evidence type="ECO:0000256" key="3">
    <source>
        <dbReference type="ARBA" id="ARBA00047182"/>
    </source>
</evidence>
<evidence type="ECO:0000256" key="4">
    <source>
        <dbReference type="ARBA" id="ARBA00047202"/>
    </source>
</evidence>
<keyword evidence="7" id="KW-1185">Reference proteome</keyword>
<evidence type="ECO:0000256" key="1">
    <source>
        <dbReference type="ARBA" id="ARBA00006836"/>
    </source>
</evidence>
<dbReference type="AlphaFoldDB" id="A0A087YGM8"/>
<feature type="coiled-coil region" evidence="5">
    <location>
        <begin position="48"/>
        <end position="85"/>
    </location>
</feature>
<protein>
    <recommendedName>
        <fullName evidence="3">SKA complex subunit 1</fullName>
    </recommendedName>
    <alternativeName>
        <fullName evidence="4">Spindle and kinetochore-associated protein 1</fullName>
    </alternativeName>
</protein>
<sequence>MADLEEIYQHFQNKLSSLQCMLDLSAADLPQQKIKKLGQEVLGLGRMLEEFEKCVDQQKEQLLQLKELEKLFQNYLESVQHMKDNFPAHIPKRKSPVKDNKPADNQPAWAEKTKKINRNFVKEVDYITTQEYESIPHYMKGRVSYEQLNAVVEGINTAVAAKYKILCQPLKALNNHSRKLQQRFKDQETKDTRGQFFVVEEDMHEFTQMKVDKRFQGILNMLRQCQRLREVRGGGLVRYMLM</sequence>
<accession>A0A087YGM8</accession>
<keyword evidence="2 5" id="KW-0175">Coiled coil</keyword>
<dbReference type="GO" id="GO:0005876">
    <property type="term" value="C:spindle microtubule"/>
    <property type="evidence" value="ECO:0007669"/>
    <property type="project" value="TreeGrafter"/>
</dbReference>
<dbReference type="EMBL" id="AYCK01024106">
    <property type="status" value="NOT_ANNOTATED_CDS"/>
    <property type="molecule type" value="Genomic_DNA"/>
</dbReference>
<reference evidence="7" key="1">
    <citation type="submission" date="2013-10" db="EMBL/GenBank/DDBJ databases">
        <authorList>
            <person name="Schartl M."/>
            <person name="Warren W."/>
        </authorList>
    </citation>
    <scope>NUCLEOTIDE SEQUENCE [LARGE SCALE GENOMIC DNA]</scope>
    <source>
        <strain evidence="7">female</strain>
    </source>
</reference>
<dbReference type="GO" id="GO:0031110">
    <property type="term" value="P:regulation of microtubule polymerization or depolymerization"/>
    <property type="evidence" value="ECO:0007669"/>
    <property type="project" value="TreeGrafter"/>
</dbReference>
<dbReference type="Ensembl" id="ENSPFOT00000017203.2">
    <property type="protein sequence ID" value="ENSPFOP00000017181.2"/>
    <property type="gene ID" value="ENSPFOG00000017104.2"/>
</dbReference>